<dbReference type="Gene3D" id="3.40.50.12140">
    <property type="entry name" value="Domain of unknown function DUF4159"/>
    <property type="match status" value="1"/>
</dbReference>
<comment type="caution">
    <text evidence="2">The sequence shown here is derived from an EMBL/GenBank/DDBJ whole genome shotgun (WGS) entry which is preliminary data.</text>
</comment>
<organism evidence="2 3">
    <name type="scientific">candidate division WOR-3 bacterium</name>
    <dbReference type="NCBI Taxonomy" id="2052148"/>
    <lineage>
        <taxon>Bacteria</taxon>
        <taxon>Bacteria division WOR-3</taxon>
    </lineage>
</organism>
<gene>
    <name evidence="2" type="ORF">DRP53_01815</name>
</gene>
<reference evidence="2 3" key="1">
    <citation type="submission" date="2018-06" db="EMBL/GenBank/DDBJ databases">
        <title>Extensive metabolic versatility and redundancy in microbially diverse, dynamic hydrothermal sediments.</title>
        <authorList>
            <person name="Dombrowski N."/>
            <person name="Teske A."/>
            <person name="Baker B.J."/>
        </authorList>
    </citation>
    <scope>NUCLEOTIDE SEQUENCE [LARGE SCALE GENOMIC DNA]</scope>
    <source>
        <strain evidence="2">B36_G15</strain>
    </source>
</reference>
<dbReference type="InterPro" id="IPR025297">
    <property type="entry name" value="DUF4159"/>
</dbReference>
<evidence type="ECO:0000313" key="3">
    <source>
        <dbReference type="Proteomes" id="UP000268469"/>
    </source>
</evidence>
<dbReference type="InterPro" id="IPR029062">
    <property type="entry name" value="Class_I_gatase-like"/>
</dbReference>
<dbReference type="EMBL" id="QNBE01000010">
    <property type="protein sequence ID" value="RKX71398.1"/>
    <property type="molecule type" value="Genomic_DNA"/>
</dbReference>
<evidence type="ECO:0000259" key="1">
    <source>
        <dbReference type="Pfam" id="PF13709"/>
    </source>
</evidence>
<dbReference type="SUPFAM" id="SSF52317">
    <property type="entry name" value="Class I glutamine amidotransferase-like"/>
    <property type="match status" value="1"/>
</dbReference>
<protein>
    <recommendedName>
        <fullName evidence="1">DUF4159 domain-containing protein</fullName>
    </recommendedName>
</protein>
<dbReference type="AlphaFoldDB" id="A0A660SKR4"/>
<proteinExistence type="predicted"/>
<name>A0A660SKR4_UNCW3</name>
<feature type="domain" description="DUF4159" evidence="1">
    <location>
        <begin position="17"/>
        <end position="208"/>
    </location>
</feature>
<dbReference type="Pfam" id="PF13709">
    <property type="entry name" value="DUF4159"/>
    <property type="match status" value="1"/>
</dbReference>
<dbReference type="Proteomes" id="UP000268469">
    <property type="component" value="Unassembled WGS sequence"/>
</dbReference>
<accession>A0A660SKR4</accession>
<evidence type="ECO:0000313" key="2">
    <source>
        <dbReference type="EMBL" id="RKX71398.1"/>
    </source>
</evidence>
<sequence length="210" mass="24439">MVTSLFSLLLSLAPEFTIVRLRYQGGGNWYWGPSALPNLLTELEHRTTIRTRKEEVRLKPTSPELFRYPIAFITGHGPIGFTDEEVLALRRYLKSGGFLIANDSYGMDRYFRKEIKRILPESELVELPFDHEIYHIFYDFPHGLPKIHKHDGKPPQGFGVYYHGRLVCFYAYESDIGDGWEDYEVYKDPPEKHEAAIRMGINIIIYALTH</sequence>